<accession>A0A8J5JBF0</accession>
<sequence>MYCVELANKRSLLSDELLEVVGNNEEAYLEHNEAGVGSLKKDAVFQFMRENTTVPPIQYDLHAADDFEKVLMSLTARNGGKPGQSVYDSMRSSLFHL</sequence>
<reference evidence="1" key="1">
    <citation type="submission" date="2021-01" db="EMBL/GenBank/DDBJ databases">
        <title>Phytophthora aleatoria, a newly-described species from Pinus radiata is distinct from Phytophthora cactorum isolates based on comparative genomics.</title>
        <authorList>
            <person name="Mcdougal R."/>
            <person name="Panda P."/>
            <person name="Williams N."/>
            <person name="Studholme D.J."/>
        </authorList>
    </citation>
    <scope>NUCLEOTIDE SEQUENCE</scope>
    <source>
        <strain evidence="1">NZFS 4037</strain>
    </source>
</reference>
<dbReference type="Proteomes" id="UP000709295">
    <property type="component" value="Unassembled WGS sequence"/>
</dbReference>
<comment type="caution">
    <text evidence="1">The sequence shown here is derived from an EMBL/GenBank/DDBJ whole genome shotgun (WGS) entry which is preliminary data.</text>
</comment>
<organism evidence="1 2">
    <name type="scientific">Phytophthora aleatoria</name>
    <dbReference type="NCBI Taxonomy" id="2496075"/>
    <lineage>
        <taxon>Eukaryota</taxon>
        <taxon>Sar</taxon>
        <taxon>Stramenopiles</taxon>
        <taxon>Oomycota</taxon>
        <taxon>Peronosporomycetes</taxon>
        <taxon>Peronosporales</taxon>
        <taxon>Peronosporaceae</taxon>
        <taxon>Phytophthora</taxon>
    </lineage>
</organism>
<proteinExistence type="predicted"/>
<evidence type="ECO:0000313" key="1">
    <source>
        <dbReference type="EMBL" id="KAG6976072.1"/>
    </source>
</evidence>
<dbReference type="AlphaFoldDB" id="A0A8J5JBF0"/>
<evidence type="ECO:0000313" key="2">
    <source>
        <dbReference type="Proteomes" id="UP000709295"/>
    </source>
</evidence>
<protein>
    <submittedName>
        <fullName evidence="1">Uncharacterized protein</fullName>
    </submittedName>
</protein>
<gene>
    <name evidence="1" type="ORF">JG688_00001707</name>
</gene>
<name>A0A8J5JBF0_9STRA</name>
<dbReference type="EMBL" id="JAENGY010000041">
    <property type="protein sequence ID" value="KAG6976072.1"/>
    <property type="molecule type" value="Genomic_DNA"/>
</dbReference>
<keyword evidence="2" id="KW-1185">Reference proteome</keyword>